<proteinExistence type="predicted"/>
<gene>
    <name evidence="1" type="ORF">GLOINDRAFT_89498</name>
</gene>
<reference evidence="1" key="1">
    <citation type="submission" date="2013-07" db="EMBL/GenBank/DDBJ databases">
        <title>The genome of an arbuscular mycorrhizal fungus provides insights into the evolution of the oldest plant symbiosis.</title>
        <authorList>
            <consortium name="DOE Joint Genome Institute"/>
            <person name="Tisserant E."/>
            <person name="Malbreil M."/>
            <person name="Kuo A."/>
            <person name="Kohler A."/>
            <person name="Symeonidi A."/>
            <person name="Balestrini R."/>
            <person name="Charron P."/>
            <person name="Duensing N."/>
            <person name="Frei-dit-Frey N."/>
            <person name="Gianinazzi-Pearson V."/>
            <person name="Gilbert B."/>
            <person name="Handa Y."/>
            <person name="Hijri M."/>
            <person name="Kaul R."/>
            <person name="Kawaguchi M."/>
            <person name="Krajinski F."/>
            <person name="Lammers P."/>
            <person name="Lapierre D."/>
            <person name="Masclaux F.G."/>
            <person name="Murat C."/>
            <person name="Morin E."/>
            <person name="Ndikumana S."/>
            <person name="Pagni M."/>
            <person name="Petitpierre D."/>
            <person name="Requena N."/>
            <person name="Rosikiewicz P."/>
            <person name="Riley R."/>
            <person name="Saito K."/>
            <person name="San Clemente H."/>
            <person name="Shapiro H."/>
            <person name="van Tuinen D."/>
            <person name="Becard G."/>
            <person name="Bonfante P."/>
            <person name="Paszkowski U."/>
            <person name="Shachar-Hill Y."/>
            <person name="Young J.P."/>
            <person name="Sanders I.R."/>
            <person name="Henrissat B."/>
            <person name="Rensing S.A."/>
            <person name="Grigoriev I.V."/>
            <person name="Corradi N."/>
            <person name="Roux C."/>
            <person name="Martin F."/>
        </authorList>
    </citation>
    <scope>NUCLEOTIDE SEQUENCE</scope>
    <source>
        <strain evidence="1">DAOM 197198</strain>
    </source>
</reference>
<organism evidence="1">
    <name type="scientific">Rhizophagus irregularis (strain DAOM 181602 / DAOM 197198 / MUCL 43194)</name>
    <name type="common">Arbuscular mycorrhizal fungus</name>
    <name type="synonym">Glomus intraradices</name>
    <dbReference type="NCBI Taxonomy" id="747089"/>
    <lineage>
        <taxon>Eukaryota</taxon>
        <taxon>Fungi</taxon>
        <taxon>Fungi incertae sedis</taxon>
        <taxon>Mucoromycota</taxon>
        <taxon>Glomeromycotina</taxon>
        <taxon>Glomeromycetes</taxon>
        <taxon>Glomerales</taxon>
        <taxon>Glomeraceae</taxon>
        <taxon>Rhizophagus</taxon>
    </lineage>
</organism>
<accession>U9SMV4</accession>
<dbReference type="EMBL" id="KI300474">
    <property type="protein sequence ID" value="ERZ96426.1"/>
    <property type="molecule type" value="Genomic_DNA"/>
</dbReference>
<sequence length="117" mass="13682">MSTIKKKRHSYYEGHITLCDTPIREPIRSIDLEWVSINKEIKIAEVLHLFDKYLKVCIVSNDGVFIKLGLGNNIINDIIKIQRLLKGKYYPLLDDLMGKLRVTFYKTLFHSMKLINS</sequence>
<evidence type="ECO:0000313" key="1">
    <source>
        <dbReference type="EMBL" id="ERZ96426.1"/>
    </source>
</evidence>
<name>U9SMV4_RHIID</name>
<protein>
    <submittedName>
        <fullName evidence="1">Uncharacterized protein</fullName>
    </submittedName>
</protein>
<dbReference type="HOGENOM" id="CLU_2086075_0_0_1"/>
<dbReference type="AlphaFoldDB" id="U9SMV4"/>